<feature type="transmembrane region" description="Helical" evidence="24">
    <location>
        <begin position="1111"/>
        <end position="1130"/>
    </location>
</feature>
<feature type="domain" description="ABC transmembrane type-1" evidence="26">
    <location>
        <begin position="960"/>
        <end position="1280"/>
    </location>
</feature>
<dbReference type="InterPro" id="IPR027417">
    <property type="entry name" value="P-loop_NTPase"/>
</dbReference>
<evidence type="ECO:0000313" key="28">
    <source>
        <dbReference type="Proteomes" id="UP000886611"/>
    </source>
</evidence>
<evidence type="ECO:0000256" key="16">
    <source>
        <dbReference type="ARBA" id="ARBA00034018"/>
    </source>
</evidence>
<feature type="transmembrane region" description="Helical" evidence="24">
    <location>
        <begin position="378"/>
        <end position="396"/>
    </location>
</feature>
<comment type="catalytic activity">
    <reaction evidence="20">
        <text>an S-substituted glutathione(in) + ATP + H2O = an S-substituted glutathione(out) + ADP + phosphate + H(+)</text>
        <dbReference type="Rhea" id="RHEA:19121"/>
        <dbReference type="ChEBI" id="CHEBI:15377"/>
        <dbReference type="ChEBI" id="CHEBI:15378"/>
        <dbReference type="ChEBI" id="CHEBI:30616"/>
        <dbReference type="ChEBI" id="CHEBI:43474"/>
        <dbReference type="ChEBI" id="CHEBI:90779"/>
        <dbReference type="ChEBI" id="CHEBI:456216"/>
        <dbReference type="EC" id="7.6.2.3"/>
    </reaction>
    <physiologicalReaction direction="left-to-right" evidence="20">
        <dbReference type="Rhea" id="RHEA:19122"/>
    </physiologicalReaction>
</comment>
<evidence type="ECO:0000256" key="22">
    <source>
        <dbReference type="ARBA" id="ARBA00082787"/>
    </source>
</evidence>
<feature type="transmembrane region" description="Helical" evidence="24">
    <location>
        <begin position="70"/>
        <end position="90"/>
    </location>
</feature>
<dbReference type="EC" id="7.6.2.3" evidence="15"/>
<dbReference type="CDD" id="cd18598">
    <property type="entry name" value="ABC_6TM_MRP7_D1_like"/>
    <property type="match status" value="1"/>
</dbReference>
<comment type="catalytic activity">
    <reaction evidence="19">
        <text>17beta-estradiol 17-O-(beta-D-glucuronate)(in) + ATP + H2O = 17beta-estradiol 17-O-(beta-D-glucuronate)(out) + ADP + phosphate + H(+)</text>
        <dbReference type="Rhea" id="RHEA:60128"/>
        <dbReference type="ChEBI" id="CHEBI:15377"/>
        <dbReference type="ChEBI" id="CHEBI:15378"/>
        <dbReference type="ChEBI" id="CHEBI:30616"/>
        <dbReference type="ChEBI" id="CHEBI:43474"/>
        <dbReference type="ChEBI" id="CHEBI:82961"/>
        <dbReference type="ChEBI" id="CHEBI:456216"/>
    </reaction>
    <physiologicalReaction direction="left-to-right" evidence="19">
        <dbReference type="Rhea" id="RHEA:60129"/>
    </physiologicalReaction>
</comment>
<keyword evidence="7 24" id="KW-0812">Transmembrane</keyword>
<dbReference type="SUPFAM" id="SSF90123">
    <property type="entry name" value="ABC transporter transmembrane region"/>
    <property type="match status" value="2"/>
</dbReference>
<dbReference type="PROSITE" id="PS50893">
    <property type="entry name" value="ABC_TRANSPORTER_2"/>
    <property type="match status" value="2"/>
</dbReference>
<dbReference type="PROSITE" id="PS50929">
    <property type="entry name" value="ABC_TM1F"/>
    <property type="match status" value="2"/>
</dbReference>
<evidence type="ECO:0000256" key="23">
    <source>
        <dbReference type="SAM" id="MobiDB-lite"/>
    </source>
</evidence>
<dbReference type="GO" id="GO:0015431">
    <property type="term" value="F:ABC-type glutathione S-conjugate transporter activity"/>
    <property type="evidence" value="ECO:0007669"/>
    <property type="project" value="UniProtKB-EC"/>
</dbReference>
<evidence type="ECO:0000256" key="1">
    <source>
        <dbReference type="ARBA" id="ARBA00004554"/>
    </source>
</evidence>
<evidence type="ECO:0000256" key="3">
    <source>
        <dbReference type="ARBA" id="ARBA00012191"/>
    </source>
</evidence>
<feature type="transmembrane region" description="Helical" evidence="24">
    <location>
        <begin position="1037"/>
        <end position="1070"/>
    </location>
</feature>
<comment type="similarity">
    <text evidence="2">Belongs to the ABC transporter superfamily. ABCC family. Conjugate transporter (TC 3.A.1.208) subfamily.</text>
</comment>
<keyword evidence="12 24" id="KW-1133">Transmembrane helix</keyword>
<evidence type="ECO:0000256" key="17">
    <source>
        <dbReference type="ARBA" id="ARBA00034696"/>
    </source>
</evidence>
<dbReference type="PANTHER" id="PTHR24223">
    <property type="entry name" value="ATP-BINDING CASSETTE SUB-FAMILY C"/>
    <property type="match status" value="1"/>
</dbReference>
<evidence type="ECO:0000259" key="26">
    <source>
        <dbReference type="PROSITE" id="PS50929"/>
    </source>
</evidence>
<dbReference type="InterPro" id="IPR036640">
    <property type="entry name" value="ABC1_TM_sf"/>
</dbReference>
<dbReference type="InterPro" id="IPR003439">
    <property type="entry name" value="ABC_transporter-like_ATP-bd"/>
</dbReference>
<dbReference type="GO" id="GO:0008559">
    <property type="term" value="F:ABC-type xenobiotic transporter activity"/>
    <property type="evidence" value="ECO:0007669"/>
    <property type="project" value="UniProtKB-EC"/>
</dbReference>
<comment type="subcellular location">
    <subcellularLocation>
        <location evidence="17">Basal cell membrane</location>
        <topology evidence="17">Multi-pass membrane protein</topology>
    </subcellularLocation>
    <subcellularLocation>
        <location evidence="1">Basolateral cell membrane</location>
        <topology evidence="1">Multi-pass membrane protein</topology>
    </subcellularLocation>
</comment>
<evidence type="ECO:0000256" key="4">
    <source>
        <dbReference type="ARBA" id="ARBA00022448"/>
    </source>
</evidence>
<sequence length="1632" mass="182199">MADYLTELCHSNPLDPLPVWQNGTIGQCFNQLVLNALPHTLLAVSSACYLGTSRRDGFRVTPSCGWSCRICVSFLLALLFITDIGVVAFLHNSTLYLDILVNGIGTLAWLIHSIALLSLRKSAYGMTKGPATLLVLALLPVITLVITLISFCLDSNYTDIAHPLLLLRLVLVSVQLLLLLIYLVAFLVPSARQHHSHSVNDSDYAPLLLDACLRGPDGQIVAEDGSSWVSKLFYLWLNPLMKQGELQELNRSSDVYLLPRRLRVKTVRSHFDNCWEKCRQEKAALEESLVNNRTDVLGGRLQNGPRDRAREYTDEYQDEKQGHKVIDEPEIKLLSVLHKAFGLKYYMLGVIKLLGSMLGFAGPLLLNDLVTFMESGTAPVSHGVWCAIGLFASSFFGALLRNYFVFEVSKVALCARSAVISAIYRKALRVSSTTLARFTLGEVVNFMSTDTDRLVNFFQSFHEVWSLPFQFGITLYLLYLQVGVAFLGGLALALLLVPMNKVIANKIMENNKHMLRHKDTRVKLVTEVLFGIRVVKFYTWEKLFSEKISACRKLELARLKTIKYLDAVCVYTWAALPVVVSILTFITYVLLGHELTAAKVFTALALVGMLILPLNNFPWVLNGTLEAKVSLDRIQRFLQLSDQNLNAYYSLTIPDDPHAVIELKQSTFTWFVPRNRDLQETIAEDENHQGSLQLCNLNLTVKKGTFVAIIGKVGCGKSSLLSAITGELNRCEGVVYVQGRDQGFGLAVQEPWIQHATVRENILFGKEYNSRFYQAVIEACALTDDLNILPHRDQTEVGENGVTLSGGQKARLALARAVYMEKEIYLLDDPLAAVDCDVANFLLEKCILGILKHKTRILCTHRLEFLDKADVIVLMDDGKIAQIGTPSEILPIIEALPKTRKNDENMKEKDNTENDQEKDNSLDQDVTVSTCIGDEQKQMGAVALRVYKAYWLAVGSCLALFILLSLLLMQASRNISDWWLSNWIASLNHKSNISSEVLQVKLSPRLLLFCPGGLLYPVTIPEENTTLHTNTSDVKFYLIVYGSIAAANSVFTVIRAFSFAYGAICAATIIHDRLLSRVLKATMTFFDTTPLGRIVNRFSSDLYCVDDSLPFILNILLANVFGLLGMLIVISYGLPWILLVLFPLGILYYYIQRYYRQTSRELKRLYSLTLSPIYTQFSETLTGLTTIRASRAAPRFEQENENRLEANQRCLFASNAAMQWLDIRLQMLGVAVVTAISVIAVIQHQKKSVDPALVGLALSYALSVTNLLSGLISSFTQTETQMVSVERTEEYSTDIPTEPQEATLKAVPMWPSQGQIEFHGAVLVYRPGLPNALDGVDLVIHSGTKVGIVGRTGSGKSSMFLALFRMVELSGGEIFIDDINIGLISLEVLRSKLAIIPQDPFLFSGTIRENLDPWGHHSDAELFSVLEQCHLINVVTRMGGLGAEVGERGKTLSVGQRQLVCLARALLTQAKILCIDEATASVDQKTDKILQNTIREKFKEKTVLTIAHRLNTIMDYDKVLVMHLGKVVEFDSPAALCQEETSFFYKLVHRSAGGKTLEDTRRAAGRTAGAGAWLEEECREHLGLIRVLYKRGRLPSFEAGVGRRKDEAQEELWRRPEERHLWSGLFGELCTV</sequence>
<dbReference type="Gene3D" id="1.20.1560.10">
    <property type="entry name" value="ABC transporter type 1, transmembrane domain"/>
    <property type="match status" value="2"/>
</dbReference>
<keyword evidence="14 24" id="KW-0472">Membrane</keyword>
<evidence type="ECO:0000256" key="10">
    <source>
        <dbReference type="ARBA" id="ARBA00022840"/>
    </source>
</evidence>
<comment type="catalytic activity">
    <reaction evidence="16">
        <text>ATP + H2O + xenobioticSide 1 = ADP + phosphate + xenobioticSide 2.</text>
        <dbReference type="EC" id="7.6.2.2"/>
    </reaction>
</comment>
<evidence type="ECO:0000256" key="20">
    <source>
        <dbReference type="ARBA" id="ARBA00048007"/>
    </source>
</evidence>
<dbReference type="InterPro" id="IPR050173">
    <property type="entry name" value="ABC_transporter_C-like"/>
</dbReference>
<evidence type="ECO:0000256" key="24">
    <source>
        <dbReference type="SAM" id="Phobius"/>
    </source>
</evidence>
<evidence type="ECO:0000256" key="12">
    <source>
        <dbReference type="ARBA" id="ARBA00022989"/>
    </source>
</evidence>
<keyword evidence="6" id="KW-0597">Phosphoprotein</keyword>
<evidence type="ECO:0000256" key="19">
    <source>
        <dbReference type="ARBA" id="ARBA00047576"/>
    </source>
</evidence>
<feature type="domain" description="ABC transmembrane type-1" evidence="26">
    <location>
        <begin position="353"/>
        <end position="626"/>
    </location>
</feature>
<evidence type="ECO:0000256" key="21">
    <source>
        <dbReference type="ARBA" id="ARBA00067405"/>
    </source>
</evidence>
<evidence type="ECO:0000256" key="5">
    <source>
        <dbReference type="ARBA" id="ARBA00022475"/>
    </source>
</evidence>
<evidence type="ECO:0000313" key="27">
    <source>
        <dbReference type="EMBL" id="KAG2467364.1"/>
    </source>
</evidence>
<protein>
    <recommendedName>
        <fullName evidence="21">ATP-binding cassette sub-family C member 10</fullName>
        <ecNumber evidence="3">7.6.2.2</ecNumber>
        <ecNumber evidence="15">7.6.2.3</ecNumber>
    </recommendedName>
    <alternativeName>
        <fullName evidence="22">Multidrug resistance-associated protein 7</fullName>
    </alternativeName>
</protein>
<organism evidence="27 28">
    <name type="scientific">Polypterus senegalus</name>
    <name type="common">Senegal bichir</name>
    <dbReference type="NCBI Taxonomy" id="55291"/>
    <lineage>
        <taxon>Eukaryota</taxon>
        <taxon>Metazoa</taxon>
        <taxon>Chordata</taxon>
        <taxon>Craniata</taxon>
        <taxon>Vertebrata</taxon>
        <taxon>Euteleostomi</taxon>
        <taxon>Actinopterygii</taxon>
        <taxon>Polypteriformes</taxon>
        <taxon>Polypteridae</taxon>
        <taxon>Polypterus</taxon>
    </lineage>
</organism>
<dbReference type="Pfam" id="PF00005">
    <property type="entry name" value="ABC_tran"/>
    <property type="match status" value="2"/>
</dbReference>
<evidence type="ECO:0000256" key="13">
    <source>
        <dbReference type="ARBA" id="ARBA00023055"/>
    </source>
</evidence>
<keyword evidence="8" id="KW-0677">Repeat</keyword>
<reference evidence="27 28" key="1">
    <citation type="journal article" date="2021" name="Cell">
        <title>Tracing the genetic footprints of vertebrate landing in non-teleost ray-finned fishes.</title>
        <authorList>
            <person name="Bi X."/>
            <person name="Wang K."/>
            <person name="Yang L."/>
            <person name="Pan H."/>
            <person name="Jiang H."/>
            <person name="Wei Q."/>
            <person name="Fang M."/>
            <person name="Yu H."/>
            <person name="Zhu C."/>
            <person name="Cai Y."/>
            <person name="He Y."/>
            <person name="Gan X."/>
            <person name="Zeng H."/>
            <person name="Yu D."/>
            <person name="Zhu Y."/>
            <person name="Jiang H."/>
            <person name="Qiu Q."/>
            <person name="Yang H."/>
            <person name="Zhang Y.E."/>
            <person name="Wang W."/>
            <person name="Zhu M."/>
            <person name="He S."/>
            <person name="Zhang G."/>
        </authorList>
    </citation>
    <scope>NUCLEOTIDE SEQUENCE [LARGE SCALE GENOMIC DNA]</scope>
    <source>
        <strain evidence="27">Bchr_013</strain>
    </source>
</reference>
<dbReference type="CDD" id="cd18605">
    <property type="entry name" value="ABC_6TM_MRP7_D2_like"/>
    <property type="match status" value="1"/>
</dbReference>
<feature type="transmembrane region" description="Helical" evidence="24">
    <location>
        <begin position="345"/>
        <end position="366"/>
    </location>
</feature>
<dbReference type="GO" id="GO:0016887">
    <property type="term" value="F:ATP hydrolysis activity"/>
    <property type="evidence" value="ECO:0007669"/>
    <property type="project" value="InterPro"/>
</dbReference>
<feature type="domain" description="ABC transporter" evidence="25">
    <location>
        <begin position="673"/>
        <end position="902"/>
    </location>
</feature>
<keyword evidence="10" id="KW-0067">ATP-binding</keyword>
<evidence type="ECO:0000259" key="25">
    <source>
        <dbReference type="PROSITE" id="PS50893"/>
    </source>
</evidence>
<evidence type="ECO:0000256" key="11">
    <source>
        <dbReference type="ARBA" id="ARBA00022967"/>
    </source>
</evidence>
<dbReference type="CDD" id="cd03250">
    <property type="entry name" value="ABCC_MRP_domain1"/>
    <property type="match status" value="1"/>
</dbReference>
<gene>
    <name evidence="27" type="primary">Abcc10</name>
    <name evidence="27" type="ORF">GTO96_0010115</name>
</gene>
<dbReference type="PROSITE" id="PS00211">
    <property type="entry name" value="ABC_TRANSPORTER_1"/>
    <property type="match status" value="2"/>
</dbReference>
<keyword evidence="4" id="KW-0813">Transport</keyword>
<dbReference type="SUPFAM" id="SSF52540">
    <property type="entry name" value="P-loop containing nucleoside triphosphate hydrolases"/>
    <property type="match status" value="2"/>
</dbReference>
<evidence type="ECO:0000256" key="2">
    <source>
        <dbReference type="ARBA" id="ARBA00009726"/>
    </source>
</evidence>
<dbReference type="SMART" id="SM00382">
    <property type="entry name" value="AAA"/>
    <property type="match status" value="2"/>
</dbReference>
<feature type="transmembrane region" description="Helical" evidence="24">
    <location>
        <begin position="597"/>
        <end position="614"/>
    </location>
</feature>
<feature type="domain" description="ABC transporter" evidence="25">
    <location>
        <begin position="1316"/>
        <end position="1549"/>
    </location>
</feature>
<dbReference type="FunFam" id="1.20.1560.10:FF:000037">
    <property type="entry name" value="ATP-binding cassette subfamily C member 10"/>
    <property type="match status" value="1"/>
</dbReference>
<accession>A0A8X7XHC9</accession>
<dbReference type="Pfam" id="PF00664">
    <property type="entry name" value="ABC_membrane"/>
    <property type="match status" value="2"/>
</dbReference>
<dbReference type="Gene3D" id="3.40.50.300">
    <property type="entry name" value="P-loop containing nucleotide triphosphate hydrolases"/>
    <property type="match status" value="2"/>
</dbReference>
<dbReference type="EMBL" id="JAATIS010000859">
    <property type="protein sequence ID" value="KAG2467364.1"/>
    <property type="molecule type" value="Genomic_DNA"/>
</dbReference>
<evidence type="ECO:0000256" key="14">
    <source>
        <dbReference type="ARBA" id="ARBA00023136"/>
    </source>
</evidence>
<evidence type="ECO:0000256" key="9">
    <source>
        <dbReference type="ARBA" id="ARBA00022741"/>
    </source>
</evidence>
<dbReference type="InterPro" id="IPR017871">
    <property type="entry name" value="ABC_transporter-like_CS"/>
</dbReference>
<evidence type="ECO:0000256" key="7">
    <source>
        <dbReference type="ARBA" id="ARBA00022692"/>
    </source>
</evidence>
<keyword evidence="13" id="KW-0445">Lipid transport</keyword>
<dbReference type="InterPro" id="IPR011527">
    <property type="entry name" value="ABC1_TM_dom"/>
</dbReference>
<dbReference type="GO" id="GO:0006869">
    <property type="term" value="P:lipid transport"/>
    <property type="evidence" value="ECO:0007669"/>
    <property type="project" value="UniProtKB-KW"/>
</dbReference>
<feature type="transmembrane region" description="Helical" evidence="24">
    <location>
        <begin position="165"/>
        <end position="188"/>
    </location>
</feature>
<comment type="caution">
    <text evidence="27">The sequence shown here is derived from an EMBL/GenBank/DDBJ whole genome shotgun (WGS) entry which is preliminary data.</text>
</comment>
<keyword evidence="11" id="KW-1278">Translocase</keyword>
<name>A0A8X7XHC9_POLSE</name>
<feature type="non-terminal residue" evidence="27">
    <location>
        <position position="1632"/>
    </location>
</feature>
<dbReference type="CDD" id="cd03244">
    <property type="entry name" value="ABCC_MRP_domain2"/>
    <property type="match status" value="1"/>
</dbReference>
<evidence type="ECO:0000256" key="18">
    <source>
        <dbReference type="ARBA" id="ARBA00047523"/>
    </source>
</evidence>
<feature type="transmembrane region" description="Helical" evidence="24">
    <location>
        <begin position="96"/>
        <end position="119"/>
    </location>
</feature>
<keyword evidence="28" id="KW-1185">Reference proteome</keyword>
<dbReference type="GO" id="GO:0005524">
    <property type="term" value="F:ATP binding"/>
    <property type="evidence" value="ECO:0007669"/>
    <property type="project" value="UniProtKB-KW"/>
</dbReference>
<feature type="transmembrane region" description="Helical" evidence="24">
    <location>
        <begin position="131"/>
        <end position="153"/>
    </location>
</feature>
<feature type="transmembrane region" description="Helical" evidence="24">
    <location>
        <begin position="476"/>
        <end position="497"/>
    </location>
</feature>
<evidence type="ECO:0000256" key="8">
    <source>
        <dbReference type="ARBA" id="ARBA00022737"/>
    </source>
</evidence>
<comment type="catalytic activity">
    <reaction evidence="18">
        <text>leukotriene C4(in) + ATP + H2O = leukotriene C4(out) + ADP + phosphate + H(+)</text>
        <dbReference type="Rhea" id="RHEA:38963"/>
        <dbReference type="ChEBI" id="CHEBI:15377"/>
        <dbReference type="ChEBI" id="CHEBI:15378"/>
        <dbReference type="ChEBI" id="CHEBI:30616"/>
        <dbReference type="ChEBI" id="CHEBI:43474"/>
        <dbReference type="ChEBI" id="CHEBI:57973"/>
        <dbReference type="ChEBI" id="CHEBI:456216"/>
    </reaction>
    <physiologicalReaction direction="left-to-right" evidence="18">
        <dbReference type="Rhea" id="RHEA:38964"/>
    </physiologicalReaction>
</comment>
<feature type="transmembrane region" description="Helical" evidence="24">
    <location>
        <begin position="1227"/>
        <end position="1245"/>
    </location>
</feature>
<feature type="non-terminal residue" evidence="27">
    <location>
        <position position="1"/>
    </location>
</feature>
<feature type="transmembrane region" description="Helical" evidence="24">
    <location>
        <begin position="568"/>
        <end position="591"/>
    </location>
</feature>
<feature type="region of interest" description="Disordered" evidence="23">
    <location>
        <begin position="901"/>
        <end position="922"/>
    </location>
</feature>
<evidence type="ECO:0000256" key="6">
    <source>
        <dbReference type="ARBA" id="ARBA00022553"/>
    </source>
</evidence>
<dbReference type="FunFam" id="3.40.50.300:FF:000163">
    <property type="entry name" value="Multidrug resistance-associated protein member 4"/>
    <property type="match status" value="1"/>
</dbReference>
<feature type="transmembrane region" description="Helical" evidence="24">
    <location>
        <begin position="949"/>
        <end position="969"/>
    </location>
</feature>
<dbReference type="GO" id="GO:0016323">
    <property type="term" value="C:basolateral plasma membrane"/>
    <property type="evidence" value="ECO:0007669"/>
    <property type="project" value="UniProtKB-SubCell"/>
</dbReference>
<dbReference type="PANTHER" id="PTHR24223:SF330">
    <property type="entry name" value="ATP-BINDING CASSETTE SUB-FAMILY C MEMBER 10"/>
    <property type="match status" value="1"/>
</dbReference>
<feature type="transmembrane region" description="Helical" evidence="24">
    <location>
        <begin position="1136"/>
        <end position="1155"/>
    </location>
</feature>
<dbReference type="Proteomes" id="UP000886611">
    <property type="component" value="Unassembled WGS sequence"/>
</dbReference>
<dbReference type="FunFam" id="3.40.50.300:FF:001090">
    <property type="entry name" value="ATP-binding cassette subfamily C member 10"/>
    <property type="match status" value="1"/>
</dbReference>
<evidence type="ECO:0000256" key="15">
    <source>
        <dbReference type="ARBA" id="ARBA00024220"/>
    </source>
</evidence>
<dbReference type="EC" id="7.6.2.2" evidence="3"/>
<keyword evidence="9" id="KW-0547">Nucleotide-binding</keyword>
<feature type="transmembrane region" description="Helical" evidence="24">
    <location>
        <begin position="1251"/>
        <end position="1272"/>
    </location>
</feature>
<dbReference type="InterPro" id="IPR003593">
    <property type="entry name" value="AAA+_ATPase"/>
</dbReference>
<feature type="compositionally biased region" description="Basic and acidic residues" evidence="23">
    <location>
        <begin position="901"/>
        <end position="921"/>
    </location>
</feature>
<proteinExistence type="inferred from homology"/>
<keyword evidence="5" id="KW-1003">Cell membrane</keyword>